<feature type="domain" description="Carbohydrate kinase FGGY N-terminal" evidence="10">
    <location>
        <begin position="1"/>
        <end position="206"/>
    </location>
</feature>
<evidence type="ECO:0000256" key="5">
    <source>
        <dbReference type="ARBA" id="ARBA00022777"/>
    </source>
</evidence>
<dbReference type="AlphaFoldDB" id="A0A7X5HYA3"/>
<keyword evidence="6 9" id="KW-0067">ATP-binding</keyword>
<dbReference type="InterPro" id="IPR018485">
    <property type="entry name" value="FGGY_C"/>
</dbReference>
<dbReference type="NCBIfam" id="TIGR01312">
    <property type="entry name" value="XylB"/>
    <property type="match status" value="1"/>
</dbReference>
<feature type="domain" description="Carbohydrate kinase FGGY C-terminal" evidence="11">
    <location>
        <begin position="216"/>
        <end position="398"/>
    </location>
</feature>
<evidence type="ECO:0000256" key="2">
    <source>
        <dbReference type="ARBA" id="ARBA00022629"/>
    </source>
</evidence>
<dbReference type="Proteomes" id="UP000461585">
    <property type="component" value="Unassembled WGS sequence"/>
</dbReference>
<dbReference type="InterPro" id="IPR050406">
    <property type="entry name" value="FGGY_Carb_Kinase"/>
</dbReference>
<evidence type="ECO:0000256" key="1">
    <source>
        <dbReference type="ARBA" id="ARBA00009156"/>
    </source>
</evidence>
<accession>A0A7X5HYA3</accession>
<gene>
    <name evidence="9 12" type="primary">xylB</name>
    <name evidence="12" type="ORF">GXN74_14125</name>
</gene>
<dbReference type="EMBL" id="JAAEEH010000077">
    <property type="protein sequence ID" value="NDL68865.1"/>
    <property type="molecule type" value="Genomic_DNA"/>
</dbReference>
<dbReference type="InterPro" id="IPR018483">
    <property type="entry name" value="Carb_kinase_FGGY_CS"/>
</dbReference>
<protein>
    <recommendedName>
        <fullName evidence="9">Xylulose kinase</fullName>
        <shortName evidence="9">Xylulokinase</shortName>
        <ecNumber evidence="9">2.7.1.17</ecNumber>
    </recommendedName>
</protein>
<keyword evidence="4 9" id="KW-0547">Nucleotide-binding</keyword>
<dbReference type="Gene3D" id="3.30.420.40">
    <property type="match status" value="2"/>
</dbReference>
<evidence type="ECO:0000313" key="13">
    <source>
        <dbReference type="Proteomes" id="UP000461585"/>
    </source>
</evidence>
<dbReference type="GO" id="GO:0005524">
    <property type="term" value="F:ATP binding"/>
    <property type="evidence" value="ECO:0007669"/>
    <property type="project" value="UniProtKB-KW"/>
</dbReference>
<dbReference type="PANTHER" id="PTHR43095">
    <property type="entry name" value="SUGAR KINASE"/>
    <property type="match status" value="1"/>
</dbReference>
<evidence type="ECO:0000256" key="7">
    <source>
        <dbReference type="ARBA" id="ARBA00023277"/>
    </source>
</evidence>
<dbReference type="InterPro" id="IPR006000">
    <property type="entry name" value="Xylulokinase"/>
</dbReference>
<keyword evidence="5 8" id="KW-0418">Kinase</keyword>
<dbReference type="InterPro" id="IPR018484">
    <property type="entry name" value="FGGY_N"/>
</dbReference>
<dbReference type="CDD" id="cd07808">
    <property type="entry name" value="ASKHA_NBD_FGGY_EcXK-like"/>
    <property type="match status" value="1"/>
</dbReference>
<comment type="catalytic activity">
    <reaction evidence="9">
        <text>D-xylulose + ATP = D-xylulose 5-phosphate + ADP + H(+)</text>
        <dbReference type="Rhea" id="RHEA:10964"/>
        <dbReference type="ChEBI" id="CHEBI:15378"/>
        <dbReference type="ChEBI" id="CHEBI:17140"/>
        <dbReference type="ChEBI" id="CHEBI:30616"/>
        <dbReference type="ChEBI" id="CHEBI:57737"/>
        <dbReference type="ChEBI" id="CHEBI:456216"/>
        <dbReference type="EC" id="2.7.1.17"/>
    </reaction>
</comment>
<keyword evidence="3 8" id="KW-0808">Transferase</keyword>
<dbReference type="PROSITE" id="PS00933">
    <property type="entry name" value="FGGY_KINASES_1"/>
    <property type="match status" value="1"/>
</dbReference>
<evidence type="ECO:0000256" key="3">
    <source>
        <dbReference type="ARBA" id="ARBA00022679"/>
    </source>
</evidence>
<keyword evidence="13" id="KW-1185">Reference proteome</keyword>
<name>A0A7X5HYA3_9FIRM</name>
<dbReference type="InterPro" id="IPR043129">
    <property type="entry name" value="ATPase_NBD"/>
</dbReference>
<keyword evidence="7 9" id="KW-0119">Carbohydrate metabolism</keyword>
<dbReference type="RefSeq" id="WP_162371580.1">
    <property type="nucleotide sequence ID" value="NZ_JAAEEH010000077.1"/>
</dbReference>
<keyword evidence="2 9" id="KW-0859">Xylose metabolism</keyword>
<dbReference type="EC" id="2.7.1.17" evidence="9"/>
<evidence type="ECO:0000259" key="10">
    <source>
        <dbReference type="Pfam" id="PF00370"/>
    </source>
</evidence>
<comment type="caution">
    <text evidence="12">The sequence shown here is derived from an EMBL/GenBank/DDBJ whole genome shotgun (WGS) entry which is preliminary data.</text>
</comment>
<dbReference type="GO" id="GO:0004856">
    <property type="term" value="F:D-xylulokinase activity"/>
    <property type="evidence" value="ECO:0007669"/>
    <property type="project" value="UniProtKB-EC"/>
</dbReference>
<dbReference type="Pfam" id="PF02782">
    <property type="entry name" value="FGGY_C"/>
    <property type="match status" value="1"/>
</dbReference>
<dbReference type="PIRSF" id="PIRSF000538">
    <property type="entry name" value="GlpK"/>
    <property type="match status" value="1"/>
</dbReference>
<evidence type="ECO:0000256" key="9">
    <source>
        <dbReference type="RuleBase" id="RU364073"/>
    </source>
</evidence>
<evidence type="ECO:0000256" key="8">
    <source>
        <dbReference type="RuleBase" id="RU003733"/>
    </source>
</evidence>
<dbReference type="HAMAP" id="MF_02220">
    <property type="entry name" value="XylB"/>
    <property type="match status" value="1"/>
</dbReference>
<proteinExistence type="inferred from homology"/>
<dbReference type="GO" id="GO:0042732">
    <property type="term" value="P:D-xylose metabolic process"/>
    <property type="evidence" value="ECO:0007669"/>
    <property type="project" value="UniProtKB-KW"/>
</dbReference>
<comment type="similarity">
    <text evidence="1 8">Belongs to the FGGY kinase family.</text>
</comment>
<dbReference type="InterPro" id="IPR000577">
    <property type="entry name" value="Carb_kinase_FGGY"/>
</dbReference>
<reference evidence="12 13" key="1">
    <citation type="submission" date="2020-01" db="EMBL/GenBank/DDBJ databases">
        <title>Anaeroalcalibacter tamaniensis gen. nov., sp. nov., moderately halophilic strictly anaerobic fermenter bacterium from mud volcano of Taman peninsula.</title>
        <authorList>
            <person name="Frolova A."/>
            <person name="Merkel A.Y."/>
            <person name="Slobodkin A.I."/>
        </authorList>
    </citation>
    <scope>NUCLEOTIDE SEQUENCE [LARGE SCALE GENOMIC DNA]</scope>
    <source>
        <strain evidence="12 13">F-3ap</strain>
    </source>
</reference>
<feature type="non-terminal residue" evidence="12">
    <location>
        <position position="1"/>
    </location>
</feature>
<evidence type="ECO:0000256" key="4">
    <source>
        <dbReference type="ARBA" id="ARBA00022741"/>
    </source>
</evidence>
<dbReference type="PROSITE" id="PS00445">
    <property type="entry name" value="FGGY_KINASES_2"/>
    <property type="match status" value="1"/>
</dbReference>
<dbReference type="GO" id="GO:0005997">
    <property type="term" value="P:xylulose metabolic process"/>
    <property type="evidence" value="ECO:0007669"/>
    <property type="project" value="InterPro"/>
</dbReference>
<evidence type="ECO:0000313" key="12">
    <source>
        <dbReference type="EMBL" id="NDL68865.1"/>
    </source>
</evidence>
<evidence type="ECO:0000259" key="11">
    <source>
        <dbReference type="Pfam" id="PF02782"/>
    </source>
</evidence>
<dbReference type="Pfam" id="PF00370">
    <property type="entry name" value="FGGY_N"/>
    <property type="match status" value="1"/>
</dbReference>
<organism evidence="12 13">
    <name type="scientific">Anaerotalea alkaliphila</name>
    <dbReference type="NCBI Taxonomy" id="2662126"/>
    <lineage>
        <taxon>Bacteria</taxon>
        <taxon>Bacillati</taxon>
        <taxon>Bacillota</taxon>
        <taxon>Clostridia</taxon>
        <taxon>Eubacteriales</taxon>
        <taxon>Anaerotalea</taxon>
    </lineage>
</organism>
<evidence type="ECO:0000256" key="6">
    <source>
        <dbReference type="ARBA" id="ARBA00022840"/>
    </source>
</evidence>
<dbReference type="PANTHER" id="PTHR43095:SF5">
    <property type="entry name" value="XYLULOSE KINASE"/>
    <property type="match status" value="1"/>
</dbReference>
<dbReference type="SUPFAM" id="SSF53067">
    <property type="entry name" value="Actin-like ATPase domain"/>
    <property type="match status" value="2"/>
</dbReference>
<sequence>WAEQDPEDWWDSTVEAVRELVETCGIPRDGIGAIGFSGQMHGLVALDGEGQVLFPSILWCDQRTEEECARITEHFGRDRLRELTGNKALTGFTAPKVLWIKKHRPELFARIRHILLPKDYVRFRLTGDFATDMSDASGTLLLDVENRCWSEPMCSFLGVGKEVLPKLYESYEVTGRVSEGAKAALGLSGDILVVGGAGDQAAGAVGTGTVREGTVSVTLGTSGVVFAAHGSYAVDDDCRLHAFCHANGGYHSMGVMLSAANCLKWWSDSVQDAVGLEVLLEEAEAVGTGSKVVFLPYLMGERTPHADPDAKGCFLGMDMNTTRGHLTRAVLEGVAFGLRDSLEILRELEVPMEQVRVIGGGARSALWKQILADVFGMELEEINTSQGGALGAAILAGVGGGLFATVDEGCDRMIRVTGRIAPVPENVAHYEQVYPSYRDAYGSLKDWFAGRGR</sequence>